<reference evidence="2 3" key="1">
    <citation type="submission" date="2018-12" db="EMBL/GenBank/DDBJ databases">
        <title>Unveiling genomic diversity among members of the Bifidobacterium pseudolongum species, a widely distributed gut commensal of the animal kingdom.</title>
        <authorList>
            <person name="Lugli G.A."/>
            <person name="Duranti S."/>
            <person name="Albert K."/>
            <person name="Mancabelli L."/>
            <person name="Napoli S."/>
            <person name="Viappiani A."/>
            <person name="Anzalone R."/>
            <person name="Longhi G."/>
            <person name="Milani C."/>
            <person name="Turroni F."/>
            <person name="Alessandri G."/>
            <person name="Sela D.A."/>
            <person name="Van Sinderen D."/>
            <person name="Ventura M."/>
        </authorList>
    </citation>
    <scope>NUCLEOTIDE SEQUENCE [LARGE SCALE GENOMIC DNA]</scope>
    <source>
        <strain evidence="2 3">2002B</strain>
    </source>
</reference>
<name>A0AB37WYA6_9BIFI</name>
<comment type="caution">
    <text evidence="2">The sequence shown here is derived from an EMBL/GenBank/DDBJ whole genome shotgun (WGS) entry which is preliminary data.</text>
</comment>
<protein>
    <submittedName>
        <fullName evidence="2">Uncharacterized protein</fullName>
    </submittedName>
</protein>
<gene>
    <name evidence="2" type="ORF">PG2002B_1703</name>
</gene>
<dbReference type="Proteomes" id="UP000292655">
    <property type="component" value="Unassembled WGS sequence"/>
</dbReference>
<feature type="region of interest" description="Disordered" evidence="1">
    <location>
        <begin position="35"/>
        <end position="68"/>
    </location>
</feature>
<evidence type="ECO:0000313" key="3">
    <source>
        <dbReference type="Proteomes" id="UP000292655"/>
    </source>
</evidence>
<evidence type="ECO:0000313" key="2">
    <source>
        <dbReference type="EMBL" id="RYQ36048.1"/>
    </source>
</evidence>
<organism evidence="2 3">
    <name type="scientific">Bifidobacterium pseudolongum subsp. globosum</name>
    <dbReference type="NCBI Taxonomy" id="1690"/>
    <lineage>
        <taxon>Bacteria</taxon>
        <taxon>Bacillati</taxon>
        <taxon>Actinomycetota</taxon>
        <taxon>Actinomycetes</taxon>
        <taxon>Bifidobacteriales</taxon>
        <taxon>Bifidobacteriaceae</taxon>
        <taxon>Bifidobacterium</taxon>
    </lineage>
</organism>
<evidence type="ECO:0000256" key="1">
    <source>
        <dbReference type="SAM" id="MobiDB-lite"/>
    </source>
</evidence>
<feature type="compositionally biased region" description="Polar residues" evidence="1">
    <location>
        <begin position="55"/>
        <end position="68"/>
    </location>
</feature>
<dbReference type="AlphaFoldDB" id="A0AB37WYA6"/>
<feature type="compositionally biased region" description="Polar residues" evidence="1">
    <location>
        <begin position="37"/>
        <end position="46"/>
    </location>
</feature>
<sequence length="98" mass="10525">MTAAASSPIHSITVRIHWLGTRSIVSTKRHAAVTPTVMMNTNSANPDHSERRSNRTMSARNASAHSCGTQRNTYGGVSHAECIKACLQPPLTAGREGR</sequence>
<accession>A0AB37WYA6</accession>
<dbReference type="EMBL" id="RYUX01000018">
    <property type="protein sequence ID" value="RYQ36048.1"/>
    <property type="molecule type" value="Genomic_DNA"/>
</dbReference>
<proteinExistence type="predicted"/>